<protein>
    <submittedName>
        <fullName evidence="9">O-antigen ligase family protein</fullName>
    </submittedName>
</protein>
<evidence type="ECO:0000259" key="7">
    <source>
        <dbReference type="Pfam" id="PF11846"/>
    </source>
</evidence>
<dbReference type="InterPro" id="IPR051533">
    <property type="entry name" value="WaaL-like"/>
</dbReference>
<dbReference type="PANTHER" id="PTHR37422">
    <property type="entry name" value="TEICHURONIC ACID BIOSYNTHESIS PROTEIN TUAE"/>
    <property type="match status" value="1"/>
</dbReference>
<evidence type="ECO:0000259" key="6">
    <source>
        <dbReference type="Pfam" id="PF04932"/>
    </source>
</evidence>
<feature type="transmembrane region" description="Helical" evidence="5">
    <location>
        <begin position="400"/>
        <end position="420"/>
    </location>
</feature>
<feature type="transmembrane region" description="Helical" evidence="5">
    <location>
        <begin position="72"/>
        <end position="92"/>
    </location>
</feature>
<dbReference type="EMBL" id="QUSW01000003">
    <property type="protein sequence ID" value="RQP24495.1"/>
    <property type="molecule type" value="Genomic_DNA"/>
</dbReference>
<feature type="transmembrane region" description="Helical" evidence="5">
    <location>
        <begin position="440"/>
        <end position="457"/>
    </location>
</feature>
<feature type="transmembrane region" description="Helical" evidence="5">
    <location>
        <begin position="204"/>
        <end position="234"/>
    </location>
</feature>
<feature type="domain" description="Protein glycosylation ligase" evidence="8">
    <location>
        <begin position="174"/>
        <end position="196"/>
    </location>
</feature>
<dbReference type="Pfam" id="PF11846">
    <property type="entry name" value="Wzy_C_2"/>
    <property type="match status" value="1"/>
</dbReference>
<evidence type="ECO:0000313" key="9">
    <source>
        <dbReference type="EMBL" id="RQP24495.1"/>
    </source>
</evidence>
<dbReference type="Pfam" id="PF15864">
    <property type="entry name" value="PglL_A"/>
    <property type="match status" value="1"/>
</dbReference>
<dbReference type="Proteomes" id="UP000267464">
    <property type="component" value="Unassembled WGS sequence"/>
</dbReference>
<feature type="transmembrane region" description="Helical" evidence="5">
    <location>
        <begin position="98"/>
        <end position="120"/>
    </location>
</feature>
<proteinExistence type="predicted"/>
<evidence type="ECO:0000256" key="2">
    <source>
        <dbReference type="ARBA" id="ARBA00022692"/>
    </source>
</evidence>
<dbReference type="GO" id="GO:0016874">
    <property type="term" value="F:ligase activity"/>
    <property type="evidence" value="ECO:0007669"/>
    <property type="project" value="UniProtKB-KW"/>
</dbReference>
<evidence type="ECO:0000256" key="3">
    <source>
        <dbReference type="ARBA" id="ARBA00022989"/>
    </source>
</evidence>
<gene>
    <name evidence="9" type="ORF">DZC73_14515</name>
</gene>
<reference evidence="9 10" key="1">
    <citation type="submission" date="2018-08" db="EMBL/GenBank/DDBJ databases">
        <authorList>
            <person name="Khan S.A."/>
            <person name="Jeon C.O."/>
            <person name="Chun B.H."/>
            <person name="Jeong S.E."/>
        </authorList>
    </citation>
    <scope>NUCLEOTIDE SEQUENCE [LARGE SCALE GENOMIC DNA]</scope>
    <source>
        <strain evidence="9 10">S-16</strain>
    </source>
</reference>
<keyword evidence="10" id="KW-1185">Reference proteome</keyword>
<feature type="transmembrane region" description="Helical" evidence="5">
    <location>
        <begin position="41"/>
        <end position="60"/>
    </location>
</feature>
<evidence type="ECO:0000259" key="8">
    <source>
        <dbReference type="Pfam" id="PF15864"/>
    </source>
</evidence>
<keyword evidence="3 5" id="KW-1133">Transmembrane helix</keyword>
<dbReference type="GO" id="GO:0016020">
    <property type="term" value="C:membrane"/>
    <property type="evidence" value="ECO:0007669"/>
    <property type="project" value="UniProtKB-SubCell"/>
</dbReference>
<keyword evidence="2 5" id="KW-0812">Transmembrane</keyword>
<feature type="domain" description="O-antigen ligase-related" evidence="6">
    <location>
        <begin position="209"/>
        <end position="354"/>
    </location>
</feature>
<name>A0A3N7K0F2_9BURK</name>
<dbReference type="InterPro" id="IPR021797">
    <property type="entry name" value="Wzy_C_2"/>
</dbReference>
<reference evidence="9 10" key="2">
    <citation type="submission" date="2018-12" db="EMBL/GenBank/DDBJ databases">
        <title>Rhizobacter gummiphilus sp. nov., a rubber-degrading bacterium isolated from the soil of a botanical garden in Japan.</title>
        <authorList>
            <person name="Shunsuke S.S."/>
        </authorList>
    </citation>
    <scope>NUCLEOTIDE SEQUENCE [LARGE SCALE GENOMIC DNA]</scope>
    <source>
        <strain evidence="9 10">S-16</strain>
    </source>
</reference>
<feature type="domain" description="Virulence factor membrane-bound polymerase C-terminal" evidence="7">
    <location>
        <begin position="385"/>
        <end position="554"/>
    </location>
</feature>
<dbReference type="InterPro" id="IPR007016">
    <property type="entry name" value="O-antigen_ligase-rel_domated"/>
</dbReference>
<keyword evidence="4 5" id="KW-0472">Membrane</keyword>
<accession>A0A3N7K0F2</accession>
<feature type="transmembrane region" description="Helical" evidence="5">
    <location>
        <begin position="14"/>
        <end position="35"/>
    </location>
</feature>
<feature type="transmembrane region" description="Helical" evidence="5">
    <location>
        <begin position="246"/>
        <end position="264"/>
    </location>
</feature>
<organism evidence="9 10">
    <name type="scientific">Piscinibacter terrae</name>
    <dbReference type="NCBI Taxonomy" id="2496871"/>
    <lineage>
        <taxon>Bacteria</taxon>
        <taxon>Pseudomonadati</taxon>
        <taxon>Pseudomonadota</taxon>
        <taxon>Betaproteobacteria</taxon>
        <taxon>Burkholderiales</taxon>
        <taxon>Sphaerotilaceae</taxon>
        <taxon>Piscinibacter</taxon>
    </lineage>
</organism>
<evidence type="ECO:0000256" key="1">
    <source>
        <dbReference type="ARBA" id="ARBA00004141"/>
    </source>
</evidence>
<keyword evidence="9" id="KW-0436">Ligase</keyword>
<evidence type="ECO:0000256" key="5">
    <source>
        <dbReference type="SAM" id="Phobius"/>
    </source>
</evidence>
<feature type="transmembrane region" description="Helical" evidence="5">
    <location>
        <begin position="338"/>
        <end position="363"/>
    </location>
</feature>
<dbReference type="PANTHER" id="PTHR37422:SF21">
    <property type="entry name" value="EXOQ-LIKE PROTEIN"/>
    <property type="match status" value="1"/>
</dbReference>
<dbReference type="OrthoDB" id="4448at2"/>
<evidence type="ECO:0000256" key="4">
    <source>
        <dbReference type="ARBA" id="ARBA00023136"/>
    </source>
</evidence>
<comment type="subcellular location">
    <subcellularLocation>
        <location evidence="1">Membrane</location>
        <topology evidence="1">Multi-pass membrane protein</topology>
    </subcellularLocation>
</comment>
<evidence type="ECO:0000313" key="10">
    <source>
        <dbReference type="Proteomes" id="UP000267464"/>
    </source>
</evidence>
<dbReference type="AlphaFoldDB" id="A0A3N7K0F2"/>
<dbReference type="Pfam" id="PF04932">
    <property type="entry name" value="Wzy_C"/>
    <property type="match status" value="1"/>
</dbReference>
<dbReference type="RefSeq" id="WP_124541029.1">
    <property type="nucleotide sequence ID" value="NZ_QUSW01000003.1"/>
</dbReference>
<comment type="caution">
    <text evidence="9">The sequence shown here is derived from an EMBL/GenBank/DDBJ whole genome shotgun (WGS) entry which is preliminary data.</text>
</comment>
<sequence length="585" mass="62847">MTDYSLSSGADSRVIPAATALIVAIVCPTLITFNLAPSSTFFNQVAALAGWGIAAIVIAMQVRVRATAWRPVWLLLVPLALLVASAIASILVGYPSTLGLSAVGTILAAIVVLLVGAGAGASPSIHGIFRGFCLALLTAGLVGGVLGCVQVFVPEWSGGDWIAAMAGDGRASSNLRQPNHLSSLLVWSLVAMVWMWQSDLVHRVLAAGLCVFLVFAIVLTGSRTGLLDVILLAAWGLLDRRLPKSARLFMLVMPLVYGAGWWGLREWAHTTGNVFGGEARMGAQADISSSRYAIWSDTLALVAQHPWTGVGFGEFNFAWSLTPFPHRPVAFFDHTHNIILQFAVELGIPMALLILSFMTAALFTSFRNSWRAHATQASSIGRTASMVVLMISVHSMFEYPLWYSYFLLPCAFAFGVALSIREPESGSKDLAGPATGYPKALAAAGSALLMCSVLAFADYMRVVPIFESGDGVPLSERIESGRRSMLFGYQADYAAATTADSPSNAMASFRTATHNLLDTRLMIAWSKAYAERGDLERARHIAQRLREFKNADAAAYFAPCDSADPPAGSFQCQRPASSMDYRDFR</sequence>
<feature type="transmembrane region" description="Helical" evidence="5">
    <location>
        <begin position="132"/>
        <end position="153"/>
    </location>
</feature>
<dbReference type="InterPro" id="IPR031726">
    <property type="entry name" value="PglL_A"/>
</dbReference>